<dbReference type="Ensembl" id="ENSGACT00000035833.1">
    <property type="protein sequence ID" value="ENSGACP00000050291.1"/>
    <property type="gene ID" value="ENSGACG00000024627.1"/>
</dbReference>
<keyword evidence="7" id="KW-1185">Reference proteome</keyword>
<evidence type="ECO:0000313" key="7">
    <source>
        <dbReference type="Proteomes" id="UP000007635"/>
    </source>
</evidence>
<dbReference type="Gene3D" id="2.60.40.10">
    <property type="entry name" value="Immunoglobulins"/>
    <property type="match status" value="1"/>
</dbReference>
<dbReference type="InterPro" id="IPR036179">
    <property type="entry name" value="Ig-like_dom_sf"/>
</dbReference>
<reference evidence="6" key="2">
    <citation type="submission" date="2025-08" db="UniProtKB">
        <authorList>
            <consortium name="Ensembl"/>
        </authorList>
    </citation>
    <scope>IDENTIFICATION</scope>
</reference>
<evidence type="ECO:0000256" key="4">
    <source>
        <dbReference type="ARBA" id="ARBA00023136"/>
    </source>
</evidence>
<protein>
    <recommendedName>
        <fullName evidence="5">Ig-like domain-containing protein</fullName>
    </recommendedName>
</protein>
<dbReference type="PANTHER" id="PTHR12035">
    <property type="entry name" value="SIALIC ACID BINDING IMMUNOGLOBULIN-LIKE LECTIN"/>
    <property type="match status" value="1"/>
</dbReference>
<dbReference type="GO" id="GO:0033691">
    <property type="term" value="F:sialic acid binding"/>
    <property type="evidence" value="ECO:0007669"/>
    <property type="project" value="TreeGrafter"/>
</dbReference>
<evidence type="ECO:0000256" key="1">
    <source>
        <dbReference type="ARBA" id="ARBA00004167"/>
    </source>
</evidence>
<evidence type="ECO:0000256" key="3">
    <source>
        <dbReference type="ARBA" id="ARBA00022989"/>
    </source>
</evidence>
<dbReference type="GeneTree" id="ENSGT01150000286924"/>
<feature type="domain" description="Ig-like" evidence="5">
    <location>
        <begin position="29"/>
        <end position="93"/>
    </location>
</feature>
<accession>A0AAQ4QJH0</accession>
<dbReference type="PROSITE" id="PS50835">
    <property type="entry name" value="IG_LIKE"/>
    <property type="match status" value="1"/>
</dbReference>
<keyword evidence="2" id="KW-0812">Transmembrane</keyword>
<dbReference type="GO" id="GO:0007155">
    <property type="term" value="P:cell adhesion"/>
    <property type="evidence" value="ECO:0007669"/>
    <property type="project" value="TreeGrafter"/>
</dbReference>
<dbReference type="Proteomes" id="UP000007635">
    <property type="component" value="Chromosome XX"/>
</dbReference>
<dbReference type="AlphaFoldDB" id="A0AAQ4QJH0"/>
<reference evidence="6" key="3">
    <citation type="submission" date="2025-09" db="UniProtKB">
        <authorList>
            <consortium name="Ensembl"/>
        </authorList>
    </citation>
    <scope>IDENTIFICATION</scope>
</reference>
<dbReference type="GO" id="GO:0005886">
    <property type="term" value="C:plasma membrane"/>
    <property type="evidence" value="ECO:0007669"/>
    <property type="project" value="TreeGrafter"/>
</dbReference>
<evidence type="ECO:0000259" key="5">
    <source>
        <dbReference type="PROSITE" id="PS50835"/>
    </source>
</evidence>
<keyword evidence="3" id="KW-1133">Transmembrane helix</keyword>
<evidence type="ECO:0000313" key="6">
    <source>
        <dbReference type="Ensembl" id="ENSGACP00000050291.1"/>
    </source>
</evidence>
<dbReference type="PANTHER" id="PTHR12035:SF128">
    <property type="entry name" value="BRANCHED CHAIN KETO ACID DEHYDROGENASE E1 SUBUNIT BETA,-LIKE-RELATED"/>
    <property type="match status" value="1"/>
</dbReference>
<comment type="subcellular location">
    <subcellularLocation>
        <location evidence="1">Membrane</location>
        <topology evidence="1">Single-pass membrane protein</topology>
    </subcellularLocation>
</comment>
<proteinExistence type="predicted"/>
<evidence type="ECO:0000256" key="2">
    <source>
        <dbReference type="ARBA" id="ARBA00022692"/>
    </source>
</evidence>
<name>A0AAQ4QJH0_GASAC</name>
<dbReference type="InterPro" id="IPR013783">
    <property type="entry name" value="Ig-like_fold"/>
</dbReference>
<sequence>MTSLSQTLDLIGSDYWTETRKHVIPLQNCTAPGLCSGWDPEITWTWRGHLTSVTRRHSSTLTFNPSAEHHGTDVTCKVRFTNDITTEETETLNVTLCEQQYDRGSKHFKVCVCVFYFSHHHMAAAGDSHSIPSSAH</sequence>
<reference evidence="6 7" key="1">
    <citation type="journal article" date="2021" name="G3 (Bethesda)">
        <title>Improved contiguity of the threespine stickleback genome using long-read sequencing.</title>
        <authorList>
            <person name="Nath S."/>
            <person name="Shaw D.E."/>
            <person name="White M.A."/>
        </authorList>
    </citation>
    <scope>NUCLEOTIDE SEQUENCE [LARGE SCALE GENOMIC DNA]</scope>
    <source>
        <strain evidence="6 7">Lake Benthic</strain>
    </source>
</reference>
<dbReference type="InterPro" id="IPR007110">
    <property type="entry name" value="Ig-like_dom"/>
</dbReference>
<organism evidence="6 7">
    <name type="scientific">Gasterosteus aculeatus aculeatus</name>
    <name type="common">three-spined stickleback</name>
    <dbReference type="NCBI Taxonomy" id="481459"/>
    <lineage>
        <taxon>Eukaryota</taxon>
        <taxon>Metazoa</taxon>
        <taxon>Chordata</taxon>
        <taxon>Craniata</taxon>
        <taxon>Vertebrata</taxon>
        <taxon>Euteleostomi</taxon>
        <taxon>Actinopterygii</taxon>
        <taxon>Neopterygii</taxon>
        <taxon>Teleostei</taxon>
        <taxon>Neoteleostei</taxon>
        <taxon>Acanthomorphata</taxon>
        <taxon>Eupercaria</taxon>
        <taxon>Perciformes</taxon>
        <taxon>Cottioidei</taxon>
        <taxon>Gasterosteales</taxon>
        <taxon>Gasterosteidae</taxon>
        <taxon>Gasterosteus</taxon>
    </lineage>
</organism>
<dbReference type="SUPFAM" id="SSF48726">
    <property type="entry name" value="Immunoglobulin"/>
    <property type="match status" value="1"/>
</dbReference>
<dbReference type="InterPro" id="IPR051036">
    <property type="entry name" value="SIGLEC"/>
</dbReference>
<keyword evidence="4" id="KW-0472">Membrane</keyword>